<gene>
    <name evidence="1" type="ORF">G5622_27495</name>
</gene>
<name>A0A6G4KEH9_ECOLX</name>
<feature type="non-terminal residue" evidence="1">
    <location>
        <position position="1"/>
    </location>
</feature>
<evidence type="ECO:0000313" key="1">
    <source>
        <dbReference type="EMBL" id="NGD77121.1"/>
    </source>
</evidence>
<accession>A0A6G4KEH9</accession>
<dbReference type="EMBL" id="JAAJSL010000150">
    <property type="protein sequence ID" value="NGD77121.1"/>
    <property type="molecule type" value="Genomic_DNA"/>
</dbReference>
<sequence length="149" mass="15940">TCRGGYALRMGDNSGNDEIWLNWFSTLPIDDNKMYRIKYRYRRVSGAGVVYVGATCFNAAKSAFITDTNYINGDIGSSHYVVGGAAPALGSWVTGVAYFKGRSAGASSGAGTLTNPKTFANKAAFFTPVFIGNYAAQAGEVDLDYIDIE</sequence>
<proteinExistence type="predicted"/>
<protein>
    <submittedName>
        <fullName evidence="1">Uncharacterized protein</fullName>
    </submittedName>
</protein>
<organism evidence="1">
    <name type="scientific">Escherichia coli</name>
    <dbReference type="NCBI Taxonomy" id="562"/>
    <lineage>
        <taxon>Bacteria</taxon>
        <taxon>Pseudomonadati</taxon>
        <taxon>Pseudomonadota</taxon>
        <taxon>Gammaproteobacteria</taxon>
        <taxon>Enterobacterales</taxon>
        <taxon>Enterobacteriaceae</taxon>
        <taxon>Escherichia</taxon>
    </lineage>
</organism>
<feature type="non-terminal residue" evidence="1">
    <location>
        <position position="149"/>
    </location>
</feature>
<comment type="caution">
    <text evidence="1">The sequence shown here is derived from an EMBL/GenBank/DDBJ whole genome shotgun (WGS) entry which is preliminary data.</text>
</comment>
<dbReference type="AlphaFoldDB" id="A0A6G4KEH9"/>
<reference evidence="1" key="1">
    <citation type="submission" date="2020-02" db="EMBL/GenBank/DDBJ databases">
        <title>WGS of Carbapenem-Resistant Entrobacteriaceae.</title>
        <authorList>
            <person name="Tokajian S."/>
            <person name="El Chaar M."/>
            <person name="El Khoury M."/>
        </authorList>
    </citation>
    <scope>NUCLEOTIDE SEQUENCE</scope>
    <source>
        <strain evidence="1">ECM_40</strain>
    </source>
</reference>